<dbReference type="InterPro" id="IPR041472">
    <property type="entry name" value="BL00235/CARNS1_N"/>
</dbReference>
<dbReference type="Gene3D" id="3.30.470.20">
    <property type="entry name" value="ATP-grasp fold, B domain"/>
    <property type="match status" value="1"/>
</dbReference>
<dbReference type="Pfam" id="PF18130">
    <property type="entry name" value="ATPgrasp_N"/>
    <property type="match status" value="1"/>
</dbReference>
<name>A0A9P8U7X0_9PEZI</name>
<dbReference type="GO" id="GO:0016874">
    <property type="term" value="F:ligase activity"/>
    <property type="evidence" value="ECO:0007669"/>
    <property type="project" value="UniProtKB-KW"/>
</dbReference>
<gene>
    <name evidence="6" type="ORF">BKA67DRAFT_651927</name>
</gene>
<protein>
    <recommendedName>
        <fullName evidence="5">ATP-grasp domain-containing protein</fullName>
    </recommendedName>
</protein>
<dbReference type="InterPro" id="IPR011761">
    <property type="entry name" value="ATP-grasp"/>
</dbReference>
<evidence type="ECO:0000256" key="4">
    <source>
        <dbReference type="PROSITE-ProRule" id="PRU00409"/>
    </source>
</evidence>
<accession>A0A9P8U7X0</accession>
<feature type="domain" description="ATP-grasp" evidence="5">
    <location>
        <begin position="324"/>
        <end position="565"/>
    </location>
</feature>
<dbReference type="AlphaFoldDB" id="A0A9P8U7X0"/>
<dbReference type="GO" id="GO:0046872">
    <property type="term" value="F:metal ion binding"/>
    <property type="evidence" value="ECO:0007669"/>
    <property type="project" value="InterPro"/>
</dbReference>
<proteinExistence type="predicted"/>
<organism evidence="6 7">
    <name type="scientific">Truncatella angustata</name>
    <dbReference type="NCBI Taxonomy" id="152316"/>
    <lineage>
        <taxon>Eukaryota</taxon>
        <taxon>Fungi</taxon>
        <taxon>Dikarya</taxon>
        <taxon>Ascomycota</taxon>
        <taxon>Pezizomycotina</taxon>
        <taxon>Sordariomycetes</taxon>
        <taxon>Xylariomycetidae</taxon>
        <taxon>Amphisphaeriales</taxon>
        <taxon>Sporocadaceae</taxon>
        <taxon>Truncatella</taxon>
    </lineage>
</organism>
<dbReference type="RefSeq" id="XP_045951098.1">
    <property type="nucleotide sequence ID" value="XM_046106093.1"/>
</dbReference>
<dbReference type="Gene3D" id="3.40.50.20">
    <property type="match status" value="1"/>
</dbReference>
<dbReference type="EMBL" id="JAGPXC010000014">
    <property type="protein sequence ID" value="KAH6640024.1"/>
    <property type="molecule type" value="Genomic_DNA"/>
</dbReference>
<dbReference type="OrthoDB" id="434648at2759"/>
<dbReference type="InterPro" id="IPR052032">
    <property type="entry name" value="ATP-dep_AA_Ligase"/>
</dbReference>
<reference evidence="6" key="1">
    <citation type="journal article" date="2021" name="Nat. Commun.">
        <title>Genetic determinants of endophytism in the Arabidopsis root mycobiome.</title>
        <authorList>
            <person name="Mesny F."/>
            <person name="Miyauchi S."/>
            <person name="Thiergart T."/>
            <person name="Pickel B."/>
            <person name="Atanasova L."/>
            <person name="Karlsson M."/>
            <person name="Huettel B."/>
            <person name="Barry K.W."/>
            <person name="Haridas S."/>
            <person name="Chen C."/>
            <person name="Bauer D."/>
            <person name="Andreopoulos W."/>
            <person name="Pangilinan J."/>
            <person name="LaButti K."/>
            <person name="Riley R."/>
            <person name="Lipzen A."/>
            <person name="Clum A."/>
            <person name="Drula E."/>
            <person name="Henrissat B."/>
            <person name="Kohler A."/>
            <person name="Grigoriev I.V."/>
            <person name="Martin F.M."/>
            <person name="Hacquard S."/>
        </authorList>
    </citation>
    <scope>NUCLEOTIDE SEQUENCE</scope>
    <source>
        <strain evidence="6">MPI-SDFR-AT-0073</strain>
    </source>
</reference>
<dbReference type="GeneID" id="70134984"/>
<evidence type="ECO:0000256" key="3">
    <source>
        <dbReference type="ARBA" id="ARBA00022840"/>
    </source>
</evidence>
<evidence type="ECO:0000256" key="2">
    <source>
        <dbReference type="ARBA" id="ARBA00022741"/>
    </source>
</evidence>
<dbReference type="PANTHER" id="PTHR43585">
    <property type="entry name" value="FUMIPYRROLE BIOSYNTHESIS PROTEIN C"/>
    <property type="match status" value="1"/>
</dbReference>
<evidence type="ECO:0000313" key="7">
    <source>
        <dbReference type="Proteomes" id="UP000758603"/>
    </source>
</evidence>
<dbReference type="Proteomes" id="UP000758603">
    <property type="component" value="Unassembled WGS sequence"/>
</dbReference>
<keyword evidence="1" id="KW-0436">Ligase</keyword>
<keyword evidence="7" id="KW-1185">Reference proteome</keyword>
<evidence type="ECO:0000256" key="1">
    <source>
        <dbReference type="ARBA" id="ARBA00022598"/>
    </source>
</evidence>
<keyword evidence="3 4" id="KW-0067">ATP-binding</keyword>
<dbReference type="PANTHER" id="PTHR43585:SF2">
    <property type="entry name" value="ATP-GRASP ENZYME FSQD"/>
    <property type="match status" value="1"/>
</dbReference>
<comment type="caution">
    <text evidence="6">The sequence shown here is derived from an EMBL/GenBank/DDBJ whole genome shotgun (WGS) entry which is preliminary data.</text>
</comment>
<dbReference type="SUPFAM" id="SSF56059">
    <property type="entry name" value="Glutathione synthetase ATP-binding domain-like"/>
    <property type="match status" value="1"/>
</dbReference>
<evidence type="ECO:0000313" key="6">
    <source>
        <dbReference type="EMBL" id="KAH6640024.1"/>
    </source>
</evidence>
<evidence type="ECO:0000259" key="5">
    <source>
        <dbReference type="PROSITE" id="PS50975"/>
    </source>
</evidence>
<sequence length="671" mass="74462">MDPGHRTAAPSVHRIELRSEDSAVVVQAKWSQSEDVTSAAKFGRNFLDFAIQSISLSQPTDLKHESFAFGSTILTSDASSQTSEQVKIDTPSKALSLLWETVTRSLEVGPMRFILPAEDGYIVRGDFVEEMFRGCPLALRAKGFTTPGQHCIVNRQTDTTEGSAQSLLALLQSSVGVIVVNSKATTEALDDAFKNRLSWPWTVPVPFKQSRIVIVGEARREMMAQIFYATTRGCGVSVVVMDRPGHWMEDPAGTSAHLREHFVPFTGYTLEDLPQRVVETIRELPYRVDGLLSTVEAFLPGVARAAEILGLPTISPEVYSRATNKYETRRLSPAPTTIKVNSLEDFIQDLKGMSEPLQYPLVVKPTHGHGSLGASKVRNDDELVDALRFSFASLEKQQDLLKLKIGEARVIIETYCEGPEVDVNLALWEDELLFSEVSDNFPCRADRPDADKTDHLGQMGSAYPSGLPQAEIDMLKKDVLAIIRKLGIRSGVVHAEARVHNSTVEWHTDQDGVQELRPRTGPIPPGGAKTFLLEVNPRPPGNPELAASSYVNGMSFYALQLMQITGDEARFRSLSHGFLNRPLYHYSWTPLLLFGPVTGGRMPRDLGLAKYGLDTHHAFQWLLWPGGDIVPPTEQIPHPGLGFMLFRSRESRRDVLEKVAIARHKMHIQLE</sequence>
<keyword evidence="2 4" id="KW-0547">Nucleotide-binding</keyword>
<dbReference type="GO" id="GO:0005524">
    <property type="term" value="F:ATP binding"/>
    <property type="evidence" value="ECO:0007669"/>
    <property type="project" value="UniProtKB-UniRule"/>
</dbReference>
<dbReference type="PROSITE" id="PS50975">
    <property type="entry name" value="ATP_GRASP"/>
    <property type="match status" value="1"/>
</dbReference>
<dbReference type="Pfam" id="PF13535">
    <property type="entry name" value="ATP-grasp_4"/>
    <property type="match status" value="1"/>
</dbReference>